<evidence type="ECO:0000256" key="1">
    <source>
        <dbReference type="SAM" id="SignalP"/>
    </source>
</evidence>
<dbReference type="InterPro" id="IPR044925">
    <property type="entry name" value="His-Me_finger_sf"/>
</dbReference>
<protein>
    <submittedName>
        <fullName evidence="3">DNA/RNA non-specific endonuclease</fullName>
    </submittedName>
</protein>
<dbReference type="Pfam" id="PF01223">
    <property type="entry name" value="Endonuclease_NS"/>
    <property type="match status" value="1"/>
</dbReference>
<name>A0A5N3QYJ0_9VIBR</name>
<dbReference type="InterPro" id="IPR001604">
    <property type="entry name" value="Endo_G_ENPP1-like_dom"/>
</dbReference>
<keyword evidence="1" id="KW-0732">Signal</keyword>
<dbReference type="InterPro" id="IPR044929">
    <property type="entry name" value="DNA/RNA_non-sp_Endonuclease_sf"/>
</dbReference>
<sequence length="174" mass="19526">MKLLRLIITVAFFGVCASSHANCYKAPKGDIAYCSYNRFEVWVACKQRGAILATAELGPDTGSEDTSNRNYFLDPFAKEFGCQQWSDSTYASHHKGYDVGHLIAIDHFDDNYVDALQTNVMVNMVPQASSFNRNGAWKQTETLTECYRDEKSLGNLTIYAGVIYGNDISNDYTR</sequence>
<dbReference type="EMBL" id="VWSE01000008">
    <property type="protein sequence ID" value="KAB0287050.1"/>
    <property type="molecule type" value="Genomic_DNA"/>
</dbReference>
<keyword evidence="3" id="KW-0540">Nuclease</keyword>
<evidence type="ECO:0000259" key="2">
    <source>
        <dbReference type="Pfam" id="PF01223"/>
    </source>
</evidence>
<keyword evidence="3" id="KW-0378">Hydrolase</keyword>
<reference evidence="3 4" key="1">
    <citation type="submission" date="2019-09" db="EMBL/GenBank/DDBJ databases">
        <title>Whole genome sequence of Vibrio fortis.</title>
        <authorList>
            <person name="Das S.K."/>
        </authorList>
    </citation>
    <scope>NUCLEOTIDE SEQUENCE [LARGE SCALE GENOMIC DNA]</scope>
    <source>
        <strain evidence="3 4">AN60</strain>
    </source>
</reference>
<feature type="chain" id="PRO_5024282758" evidence="1">
    <location>
        <begin position="22"/>
        <end position="174"/>
    </location>
</feature>
<proteinExistence type="predicted"/>
<evidence type="ECO:0000313" key="3">
    <source>
        <dbReference type="EMBL" id="KAB0287050.1"/>
    </source>
</evidence>
<dbReference type="GO" id="GO:0003676">
    <property type="term" value="F:nucleic acid binding"/>
    <property type="evidence" value="ECO:0007669"/>
    <property type="project" value="InterPro"/>
</dbReference>
<dbReference type="GO" id="GO:0004519">
    <property type="term" value="F:endonuclease activity"/>
    <property type="evidence" value="ECO:0007669"/>
    <property type="project" value="UniProtKB-KW"/>
</dbReference>
<organism evidence="3 4">
    <name type="scientific">Vibrio fortis</name>
    <dbReference type="NCBI Taxonomy" id="212667"/>
    <lineage>
        <taxon>Bacteria</taxon>
        <taxon>Pseudomonadati</taxon>
        <taxon>Pseudomonadota</taxon>
        <taxon>Gammaproteobacteria</taxon>
        <taxon>Vibrionales</taxon>
        <taxon>Vibrionaceae</taxon>
        <taxon>Vibrio</taxon>
    </lineage>
</organism>
<gene>
    <name evidence="3" type="ORF">F2P58_20695</name>
</gene>
<evidence type="ECO:0000313" key="4">
    <source>
        <dbReference type="Proteomes" id="UP000326789"/>
    </source>
</evidence>
<dbReference type="GO" id="GO:0046872">
    <property type="term" value="F:metal ion binding"/>
    <property type="evidence" value="ECO:0007669"/>
    <property type="project" value="InterPro"/>
</dbReference>
<dbReference type="Proteomes" id="UP000326789">
    <property type="component" value="Unassembled WGS sequence"/>
</dbReference>
<comment type="caution">
    <text evidence="3">The sequence shown here is derived from an EMBL/GenBank/DDBJ whole genome shotgun (WGS) entry which is preliminary data.</text>
</comment>
<keyword evidence="3" id="KW-0255">Endonuclease</keyword>
<feature type="signal peptide" evidence="1">
    <location>
        <begin position="1"/>
        <end position="21"/>
    </location>
</feature>
<dbReference type="AlphaFoldDB" id="A0A5N3QYJ0"/>
<dbReference type="SUPFAM" id="SSF54060">
    <property type="entry name" value="His-Me finger endonucleases"/>
    <property type="match status" value="1"/>
</dbReference>
<feature type="domain" description="DNA/RNA non-specific endonuclease/pyrophosphatase/phosphodiesterase" evidence="2">
    <location>
        <begin position="33"/>
        <end position="167"/>
    </location>
</feature>
<dbReference type="Gene3D" id="3.40.570.10">
    <property type="entry name" value="Extracellular Endonuclease, subunit A"/>
    <property type="match status" value="1"/>
</dbReference>
<accession>A0A5N3QYJ0</accession>
<dbReference type="GO" id="GO:0016787">
    <property type="term" value="F:hydrolase activity"/>
    <property type="evidence" value="ECO:0007669"/>
    <property type="project" value="InterPro"/>
</dbReference>